<evidence type="ECO:0000313" key="1">
    <source>
        <dbReference type="EMBL" id="QJB00265.1"/>
    </source>
</evidence>
<accession>A0A6M3M392</accession>
<gene>
    <name evidence="1" type="ORF">MM171A00646_0002</name>
</gene>
<dbReference type="EMBL" id="MT143687">
    <property type="protein sequence ID" value="QJB00265.1"/>
    <property type="molecule type" value="Genomic_DNA"/>
</dbReference>
<organism evidence="1">
    <name type="scientific">viral metagenome</name>
    <dbReference type="NCBI Taxonomy" id="1070528"/>
    <lineage>
        <taxon>unclassified sequences</taxon>
        <taxon>metagenomes</taxon>
        <taxon>organismal metagenomes</taxon>
    </lineage>
</organism>
<name>A0A6M3M392_9ZZZZ</name>
<protein>
    <submittedName>
        <fullName evidence="1">Uncharacterized protein</fullName>
    </submittedName>
</protein>
<dbReference type="AlphaFoldDB" id="A0A6M3M392"/>
<proteinExistence type="predicted"/>
<reference evidence="1" key="1">
    <citation type="submission" date="2020-03" db="EMBL/GenBank/DDBJ databases">
        <title>The deep terrestrial virosphere.</title>
        <authorList>
            <person name="Holmfeldt K."/>
            <person name="Nilsson E."/>
            <person name="Simone D."/>
            <person name="Lopez-Fernandez M."/>
            <person name="Wu X."/>
            <person name="de Brujin I."/>
            <person name="Lundin D."/>
            <person name="Andersson A."/>
            <person name="Bertilsson S."/>
            <person name="Dopson M."/>
        </authorList>
    </citation>
    <scope>NUCLEOTIDE SEQUENCE</scope>
    <source>
        <strain evidence="1">MM171A00646</strain>
    </source>
</reference>
<sequence>MTVSIFLVNDLKSEIEVEGTLRINMVGDSYYVYFYPNPFEDGNKYQFGKFASAPEGIKELFEL</sequence>